<feature type="region of interest" description="Disordered" evidence="1">
    <location>
        <begin position="1"/>
        <end position="37"/>
    </location>
</feature>
<reference evidence="2" key="1">
    <citation type="submission" date="2013-07" db="EMBL/GenBank/DDBJ databases">
        <title>Nephila pilipes venom gland.</title>
        <authorList>
            <person name="Huo L.J."/>
        </authorList>
    </citation>
    <scope>NUCLEOTIDE SEQUENCE</scope>
    <source>
        <tissue evidence="2">Venom gland</tissue>
    </source>
</reference>
<protein>
    <submittedName>
        <fullName evidence="2">BLTX527</fullName>
    </submittedName>
</protein>
<accession>A0A076KZU0</accession>
<dbReference type="EMBL" id="KF433570">
    <property type="protein sequence ID" value="AII97892.1"/>
    <property type="molecule type" value="mRNA"/>
</dbReference>
<feature type="compositionally biased region" description="Polar residues" evidence="1">
    <location>
        <begin position="1"/>
        <end position="28"/>
    </location>
</feature>
<dbReference type="AlphaFoldDB" id="A0A076KZU0"/>
<proteinExistence type="evidence at transcript level"/>
<sequence>MCASHWVSQKPTGAEKLTSTLRSQSGSPASLRGAHRRPATLLGVAAEPEHTRWDPKDGELCPDRTKTGETLLEVRSGSDVQIDRLIRV</sequence>
<organism evidence="2">
    <name type="scientific">Nephila pilipes</name>
    <name type="common">Giant wood spider</name>
    <name type="synonym">Nephila maculata</name>
    <dbReference type="NCBI Taxonomy" id="299642"/>
    <lineage>
        <taxon>Eukaryota</taxon>
        <taxon>Metazoa</taxon>
        <taxon>Ecdysozoa</taxon>
        <taxon>Arthropoda</taxon>
        <taxon>Chelicerata</taxon>
        <taxon>Arachnida</taxon>
        <taxon>Araneae</taxon>
        <taxon>Araneomorphae</taxon>
        <taxon>Entelegynae</taxon>
        <taxon>Araneoidea</taxon>
        <taxon>Nephilidae</taxon>
        <taxon>Nephila</taxon>
    </lineage>
</organism>
<evidence type="ECO:0000313" key="2">
    <source>
        <dbReference type="EMBL" id="AII97892.1"/>
    </source>
</evidence>
<evidence type="ECO:0000256" key="1">
    <source>
        <dbReference type="SAM" id="MobiDB-lite"/>
    </source>
</evidence>
<name>A0A076KZU0_NEPPI</name>